<dbReference type="GO" id="GO:0016301">
    <property type="term" value="F:kinase activity"/>
    <property type="evidence" value="ECO:0007669"/>
    <property type="project" value="UniProtKB-KW"/>
</dbReference>
<name>A0ABQ0K382_9BACT</name>
<dbReference type="Gene3D" id="3.40.50.10180">
    <property type="entry name" value="Glycerate kinase, MOFRL-like N-terminal domain"/>
    <property type="match status" value="1"/>
</dbReference>
<evidence type="ECO:0000313" key="2">
    <source>
        <dbReference type="EMBL" id="GAN35160.1"/>
    </source>
</evidence>
<evidence type="ECO:0000313" key="3">
    <source>
        <dbReference type="Proteomes" id="UP000032309"/>
    </source>
</evidence>
<keyword evidence="2" id="KW-0418">Kinase</keyword>
<feature type="domain" description="MOFRL-associated" evidence="1">
    <location>
        <begin position="11"/>
        <end position="147"/>
    </location>
</feature>
<comment type="caution">
    <text evidence="2">The sequence shown here is derived from an EMBL/GenBank/DDBJ whole genome shotgun (WGS) entry which is preliminary data.</text>
</comment>
<organism evidence="2 3">
    <name type="scientific">Candidatus Brocadia sinica JPN1</name>
    <dbReference type="NCBI Taxonomy" id="1197129"/>
    <lineage>
        <taxon>Bacteria</taxon>
        <taxon>Pseudomonadati</taxon>
        <taxon>Planctomycetota</taxon>
        <taxon>Candidatus Brocadiia</taxon>
        <taxon>Candidatus Brocadiales</taxon>
        <taxon>Candidatus Brocadiaceae</taxon>
        <taxon>Candidatus Brocadia</taxon>
    </lineage>
</organism>
<dbReference type="Proteomes" id="UP000032309">
    <property type="component" value="Unassembled WGS sequence"/>
</dbReference>
<dbReference type="PANTHER" id="PTHR12227">
    <property type="entry name" value="GLYCERATE KINASE"/>
    <property type="match status" value="1"/>
</dbReference>
<reference evidence="3" key="1">
    <citation type="journal article" date="2015" name="Genome Announc.">
        <title>Draft Genome Sequence of an Anaerobic Ammonium-Oxidizing Bacterium, "Candidatus Brocadia sinica".</title>
        <authorList>
            <person name="Oshiki M."/>
            <person name="Shinyako-Hata K."/>
            <person name="Satoh H."/>
            <person name="Okabe S."/>
        </authorList>
    </citation>
    <scope>NUCLEOTIDE SEQUENCE [LARGE SCALE GENOMIC DNA]</scope>
    <source>
        <strain evidence="3">JPN1</strain>
    </source>
</reference>
<dbReference type="Pfam" id="PF13660">
    <property type="entry name" value="DUF4147"/>
    <property type="match status" value="1"/>
</dbReference>
<keyword evidence="3" id="KW-1185">Reference proteome</keyword>
<keyword evidence="2" id="KW-0808">Transferase</keyword>
<dbReference type="SUPFAM" id="SSF82544">
    <property type="entry name" value="GckA/TtuD-like"/>
    <property type="match status" value="1"/>
</dbReference>
<dbReference type="EMBL" id="BAFN01000001">
    <property type="protein sequence ID" value="GAN35160.1"/>
    <property type="molecule type" value="Genomic_DNA"/>
</dbReference>
<protein>
    <submittedName>
        <fullName evidence="2">Glycerate kinase</fullName>
    </submittedName>
</protein>
<sequence length="153" mass="17062">MMKQLNPVQTHAREIFYAGLRAVETDVCMRRHICLAGGFLKMGKMVYYLNTYKDIYVVGFGKVSGFMAVTLEELLGERIKAGIVNVRYGYDAPCRIVKINMAGHPIPDESGIKGTIEIIHLLRDARESDPVICLISGGGSALFELPYGSMFRR</sequence>
<accession>A0ABQ0K382</accession>
<dbReference type="InterPro" id="IPR038614">
    <property type="entry name" value="GK_N_sf"/>
</dbReference>
<dbReference type="InterPro" id="IPR039760">
    <property type="entry name" value="MOFRL_protein"/>
</dbReference>
<gene>
    <name evidence="2" type="ORF">BROSI_A3708</name>
</gene>
<evidence type="ECO:0000259" key="1">
    <source>
        <dbReference type="Pfam" id="PF13660"/>
    </source>
</evidence>
<dbReference type="InterPro" id="IPR025286">
    <property type="entry name" value="MOFRL_assoc_dom"/>
</dbReference>
<dbReference type="PANTHER" id="PTHR12227:SF0">
    <property type="entry name" value="GLYCERATE KINASE"/>
    <property type="match status" value="1"/>
</dbReference>
<proteinExistence type="predicted"/>